<dbReference type="PROSITE" id="PS51118">
    <property type="entry name" value="HTH_HXLR"/>
    <property type="match status" value="1"/>
</dbReference>
<dbReference type="RefSeq" id="WP_247292309.1">
    <property type="nucleotide sequence ID" value="NZ_JAKNRW010000015.1"/>
</dbReference>
<dbReference type="Pfam" id="PF01638">
    <property type="entry name" value="HxlR"/>
    <property type="match status" value="1"/>
</dbReference>
<proteinExistence type="predicted"/>
<evidence type="ECO:0000313" key="6">
    <source>
        <dbReference type="Proteomes" id="UP001299876"/>
    </source>
</evidence>
<keyword evidence="3" id="KW-0804">Transcription</keyword>
<dbReference type="Gene3D" id="1.10.10.10">
    <property type="entry name" value="Winged helix-like DNA-binding domain superfamily/Winged helix DNA-binding domain"/>
    <property type="match status" value="1"/>
</dbReference>
<keyword evidence="1" id="KW-0805">Transcription regulation</keyword>
<dbReference type="SUPFAM" id="SSF46785">
    <property type="entry name" value="Winged helix' DNA-binding domain"/>
    <property type="match status" value="1"/>
</dbReference>
<dbReference type="InterPro" id="IPR036390">
    <property type="entry name" value="WH_DNA-bd_sf"/>
</dbReference>
<dbReference type="Proteomes" id="UP001299876">
    <property type="component" value="Unassembled WGS sequence"/>
</dbReference>
<gene>
    <name evidence="5" type="ORF">L9059_17990</name>
</gene>
<evidence type="ECO:0000259" key="4">
    <source>
        <dbReference type="PROSITE" id="PS51118"/>
    </source>
</evidence>
<sequence length="184" mass="20856">MPRLRVNESLCSAARALEVLGDRWTLLLIREVVFGTRRFDEFALHLGIARNILTTRLNAMIAADILVQAPVRDDALRKAYHLTEKGRDLLPVLIALLQWGDRWLQTPDSIPVQIIERESGEVLEPMRPRNRSGKALTLRDLDWVPGPGSTDPRIAPLVAAYEKQRRIELRPIATPKKSKKEKSA</sequence>
<dbReference type="InterPro" id="IPR036388">
    <property type="entry name" value="WH-like_DNA-bd_sf"/>
</dbReference>
<name>A0ABT0F300_9PSED</name>
<evidence type="ECO:0000313" key="5">
    <source>
        <dbReference type="EMBL" id="MCK1792042.1"/>
    </source>
</evidence>
<comment type="caution">
    <text evidence="5">The sequence shown here is derived from an EMBL/GenBank/DDBJ whole genome shotgun (WGS) entry which is preliminary data.</text>
</comment>
<reference evidence="5 6" key="1">
    <citation type="submission" date="2022-02" db="EMBL/GenBank/DDBJ databases">
        <title>Comparative genomics of the first Antarctic Pseudomonas spp. capable of biotransforming 2,4,6-Trinitrotoluene.</title>
        <authorList>
            <person name="Cabrera M.A."/>
            <person name="Marquez S.L."/>
            <person name="Perez-Donoso J.M."/>
        </authorList>
    </citation>
    <scope>NUCLEOTIDE SEQUENCE [LARGE SCALE GENOMIC DNA]</scope>
    <source>
        <strain evidence="5 6">TNT19</strain>
    </source>
</reference>
<keyword evidence="2" id="KW-0238">DNA-binding</keyword>
<dbReference type="PANTHER" id="PTHR33204">
    <property type="entry name" value="TRANSCRIPTIONAL REGULATOR, MARR FAMILY"/>
    <property type="match status" value="1"/>
</dbReference>
<keyword evidence="6" id="KW-1185">Reference proteome</keyword>
<protein>
    <submittedName>
        <fullName evidence="5">Helix-turn-helix transcriptional regulator</fullName>
    </submittedName>
</protein>
<feature type="domain" description="HTH hxlR-type" evidence="4">
    <location>
        <begin position="11"/>
        <end position="108"/>
    </location>
</feature>
<evidence type="ECO:0000256" key="2">
    <source>
        <dbReference type="ARBA" id="ARBA00023125"/>
    </source>
</evidence>
<evidence type="ECO:0000256" key="3">
    <source>
        <dbReference type="ARBA" id="ARBA00023163"/>
    </source>
</evidence>
<dbReference type="InterPro" id="IPR002577">
    <property type="entry name" value="HTH_HxlR"/>
</dbReference>
<dbReference type="PANTHER" id="PTHR33204:SF18">
    <property type="entry name" value="TRANSCRIPTIONAL REGULATORY PROTEIN"/>
    <property type="match status" value="1"/>
</dbReference>
<organism evidence="5 6">
    <name type="scientific">Pseudomonas violetae</name>
    <dbReference type="NCBI Taxonomy" id="2915813"/>
    <lineage>
        <taxon>Bacteria</taxon>
        <taxon>Pseudomonadati</taxon>
        <taxon>Pseudomonadota</taxon>
        <taxon>Gammaproteobacteria</taxon>
        <taxon>Pseudomonadales</taxon>
        <taxon>Pseudomonadaceae</taxon>
        <taxon>Pseudomonas</taxon>
    </lineage>
</organism>
<evidence type="ECO:0000256" key="1">
    <source>
        <dbReference type="ARBA" id="ARBA00023015"/>
    </source>
</evidence>
<dbReference type="EMBL" id="JAKNRW010000015">
    <property type="protein sequence ID" value="MCK1792042.1"/>
    <property type="molecule type" value="Genomic_DNA"/>
</dbReference>
<accession>A0ABT0F300</accession>